<comment type="caution">
    <text evidence="2">The sequence shown here is derived from an EMBL/GenBank/DDBJ whole genome shotgun (WGS) entry which is preliminary data.</text>
</comment>
<sequence>MLDIETVHRYLETTVGVSSLCFNLCLLYLILNHSKFKVQAYKKILLTTCCVDLCLTVITFTGQPALFADHGYMVFVVNGFLAGRWEWFDHLCCTLYCSSVHINIVCVVCMFIYRYRMVCCANGTEGRFKNLKKVFAVAILWSCFQISNATFMYMFGQTDEYRKVALEMLDRYSWSYDHEHPPYPAVTHATQIKNMMHHVIYMISLSGGYYIIIWCEIQIVKFLHMHGSSINQKTRQMHAEVNRALIALAITPSLTLLVCAVYHVILMKHMSFGLGNKYPSFGSCQKKVTEINKYFSNHFPKVGAKL</sequence>
<dbReference type="SUPFAM" id="SSF81321">
    <property type="entry name" value="Family A G protein-coupled receptor-like"/>
    <property type="match status" value="1"/>
</dbReference>
<evidence type="ECO:0000256" key="1">
    <source>
        <dbReference type="SAM" id="Phobius"/>
    </source>
</evidence>
<keyword evidence="1" id="KW-1133">Transmembrane helix</keyword>
<proteinExistence type="predicted"/>
<organism evidence="2 3">
    <name type="scientific">Ditylenchus destructor</name>
    <dbReference type="NCBI Taxonomy" id="166010"/>
    <lineage>
        <taxon>Eukaryota</taxon>
        <taxon>Metazoa</taxon>
        <taxon>Ecdysozoa</taxon>
        <taxon>Nematoda</taxon>
        <taxon>Chromadorea</taxon>
        <taxon>Rhabditida</taxon>
        <taxon>Tylenchina</taxon>
        <taxon>Tylenchomorpha</taxon>
        <taxon>Sphaerularioidea</taxon>
        <taxon>Anguinidae</taxon>
        <taxon>Anguininae</taxon>
        <taxon>Ditylenchus</taxon>
    </lineage>
</organism>
<dbReference type="PANTHER" id="PTHR22943:SF248">
    <property type="entry name" value="SEVEN TM RECEPTOR"/>
    <property type="match status" value="1"/>
</dbReference>
<keyword evidence="1" id="KW-0812">Transmembrane</keyword>
<keyword evidence="3" id="KW-1185">Reference proteome</keyword>
<feature type="transmembrane region" description="Helical" evidence="1">
    <location>
        <begin position="134"/>
        <end position="155"/>
    </location>
</feature>
<evidence type="ECO:0000313" key="3">
    <source>
        <dbReference type="Proteomes" id="UP001201812"/>
    </source>
</evidence>
<dbReference type="Proteomes" id="UP001201812">
    <property type="component" value="Unassembled WGS sequence"/>
</dbReference>
<dbReference type="Pfam" id="PF10317">
    <property type="entry name" value="7TM_GPCR_Srd"/>
    <property type="match status" value="1"/>
</dbReference>
<reference evidence="2" key="1">
    <citation type="submission" date="2022-01" db="EMBL/GenBank/DDBJ databases">
        <title>Genome Sequence Resource for Two Populations of Ditylenchus destructor, the Migratory Endoparasitic Phytonematode.</title>
        <authorList>
            <person name="Zhang H."/>
            <person name="Lin R."/>
            <person name="Xie B."/>
        </authorList>
    </citation>
    <scope>NUCLEOTIDE SEQUENCE</scope>
    <source>
        <strain evidence="2">BazhouSP</strain>
    </source>
</reference>
<dbReference type="Gene3D" id="1.20.1070.10">
    <property type="entry name" value="Rhodopsin 7-helix transmembrane proteins"/>
    <property type="match status" value="1"/>
</dbReference>
<feature type="transmembrane region" description="Helical" evidence="1">
    <location>
        <begin position="244"/>
        <end position="265"/>
    </location>
</feature>
<dbReference type="AlphaFoldDB" id="A0AAD4QUN5"/>
<name>A0AAD4QUN5_9BILA</name>
<keyword evidence="1" id="KW-0472">Membrane</keyword>
<dbReference type="PANTHER" id="PTHR22943">
    <property type="entry name" value="7-TRANSMEMBRANE DOMAIN RECEPTOR C.ELEGANS"/>
    <property type="match status" value="1"/>
</dbReference>
<protein>
    <submittedName>
        <fullName evidence="2">Serpentine type 7TM GPCR chemoreceptor srd domain-containing protein</fullName>
    </submittedName>
</protein>
<feature type="transmembrane region" description="Helical" evidence="1">
    <location>
        <begin position="199"/>
        <end position="223"/>
    </location>
</feature>
<accession>A0AAD4QUN5</accession>
<gene>
    <name evidence="2" type="ORF">DdX_22148</name>
</gene>
<feature type="transmembrane region" description="Helical" evidence="1">
    <location>
        <begin position="44"/>
        <end position="67"/>
    </location>
</feature>
<evidence type="ECO:0000313" key="2">
    <source>
        <dbReference type="EMBL" id="KAI1691030.1"/>
    </source>
</evidence>
<dbReference type="EMBL" id="JAKKPZ010001014">
    <property type="protein sequence ID" value="KAI1691030.1"/>
    <property type="molecule type" value="Genomic_DNA"/>
</dbReference>
<feature type="transmembrane region" description="Helical" evidence="1">
    <location>
        <begin position="15"/>
        <end position="32"/>
    </location>
</feature>
<dbReference type="InterPro" id="IPR019421">
    <property type="entry name" value="7TM_GPCR_serpentine_rcpt_Srd"/>
</dbReference>
<feature type="transmembrane region" description="Helical" evidence="1">
    <location>
        <begin position="87"/>
        <end position="113"/>
    </location>
</feature>